<organism evidence="2 3">
    <name type="scientific">Cognatiluteimonas weifangensis</name>
    <dbReference type="NCBI Taxonomy" id="2303539"/>
    <lineage>
        <taxon>Bacteria</taxon>
        <taxon>Pseudomonadati</taxon>
        <taxon>Pseudomonadota</taxon>
        <taxon>Gammaproteobacteria</taxon>
        <taxon>Lysobacterales</taxon>
        <taxon>Lysobacteraceae</taxon>
        <taxon>Cognatiluteimonas</taxon>
    </lineage>
</organism>
<dbReference type="RefSeq" id="WP_117202391.1">
    <property type="nucleotide sequence ID" value="NZ_JBHTBK010000002.1"/>
</dbReference>
<keyword evidence="1" id="KW-1133">Transmembrane helix</keyword>
<protein>
    <recommendedName>
        <fullName evidence="4">MFS transporter</fullName>
    </recommendedName>
</protein>
<dbReference type="Proteomes" id="UP000262917">
    <property type="component" value="Unassembled WGS sequence"/>
</dbReference>
<gene>
    <name evidence="2" type="ORF">D0Y53_06425</name>
</gene>
<dbReference type="AlphaFoldDB" id="A0A372DMJ0"/>
<accession>A0A372DMJ0</accession>
<keyword evidence="3" id="KW-1185">Reference proteome</keyword>
<evidence type="ECO:0000256" key="1">
    <source>
        <dbReference type="SAM" id="Phobius"/>
    </source>
</evidence>
<evidence type="ECO:0000313" key="3">
    <source>
        <dbReference type="Proteomes" id="UP000262917"/>
    </source>
</evidence>
<feature type="transmembrane region" description="Helical" evidence="1">
    <location>
        <begin position="79"/>
        <end position="101"/>
    </location>
</feature>
<evidence type="ECO:0008006" key="4">
    <source>
        <dbReference type="Google" id="ProtNLM"/>
    </source>
</evidence>
<name>A0A372DMJ0_9GAMM</name>
<keyword evidence="1" id="KW-0812">Transmembrane</keyword>
<evidence type="ECO:0000313" key="2">
    <source>
        <dbReference type="EMBL" id="RFP60783.1"/>
    </source>
</evidence>
<feature type="transmembrane region" description="Helical" evidence="1">
    <location>
        <begin position="20"/>
        <end position="39"/>
    </location>
</feature>
<feature type="transmembrane region" description="Helical" evidence="1">
    <location>
        <begin position="46"/>
        <end position="67"/>
    </location>
</feature>
<sequence length="111" mass="12721">MSTQATSTEPRGRTRLWIVFWIYGVLASHLFFGAILYFYRQIDTPLLAGLLAAFIAYTAWIMRAVWVDAFNVRKELYAYIARALTVAWALNAVLVSVFLFLGHLGKMRLPF</sequence>
<keyword evidence="1" id="KW-0472">Membrane</keyword>
<reference evidence="2 3" key="1">
    <citation type="submission" date="2018-08" db="EMBL/GenBank/DDBJ databases">
        <title>Lysobacter weifangensis sp. nov., a new member of the family 'Xanthomonadaceae', isolated from soil in a farmland.</title>
        <authorList>
            <person name="Zhao H."/>
        </authorList>
    </citation>
    <scope>NUCLEOTIDE SEQUENCE [LARGE SCALE GENOMIC DNA]</scope>
    <source>
        <strain evidence="2 3">WF-2</strain>
    </source>
</reference>
<dbReference type="OrthoDB" id="5797237at2"/>
<comment type="caution">
    <text evidence="2">The sequence shown here is derived from an EMBL/GenBank/DDBJ whole genome shotgun (WGS) entry which is preliminary data.</text>
</comment>
<dbReference type="EMBL" id="QVPD01000005">
    <property type="protein sequence ID" value="RFP60783.1"/>
    <property type="molecule type" value="Genomic_DNA"/>
</dbReference>
<proteinExistence type="predicted"/>